<comment type="caution">
    <text evidence="7">The sequence shown here is derived from an EMBL/GenBank/DDBJ whole genome shotgun (WGS) entry which is preliminary data.</text>
</comment>
<dbReference type="InterPro" id="IPR004864">
    <property type="entry name" value="LEA_2"/>
</dbReference>
<keyword evidence="4 5" id="KW-0472">Membrane</keyword>
<sequence>MSSPYQLPIQTNHPTVEHRPVKRHHSARYYAHRVRESLTTRVSKFICSVILFILFFIGLIAFIMWLSLRPHRPRILVQDFSIPAISQQNGFENAQINFNVTARNPNRSIGIYYDEIHVAISYDDQNIGGNSLLFPFYQQPENSTFLASSLSGTTLTVNDQIWKEFLADQSQGRVIFKLEVTSNIRFKIMSWESKHHTLHANCPVGVGPDGIILLEYKDKRCPVYFS</sequence>
<dbReference type="SUPFAM" id="SSF117070">
    <property type="entry name" value="LEA14-like"/>
    <property type="match status" value="1"/>
</dbReference>
<comment type="subcellular location">
    <subcellularLocation>
        <location evidence="1">Membrane</location>
        <topology evidence="1">Single-pass membrane protein</topology>
    </subcellularLocation>
</comment>
<evidence type="ECO:0000256" key="5">
    <source>
        <dbReference type="SAM" id="Phobius"/>
    </source>
</evidence>
<evidence type="ECO:0000256" key="2">
    <source>
        <dbReference type="ARBA" id="ARBA00022692"/>
    </source>
</evidence>
<evidence type="ECO:0000259" key="6">
    <source>
        <dbReference type="Pfam" id="PF03168"/>
    </source>
</evidence>
<dbReference type="InterPro" id="IPR044839">
    <property type="entry name" value="NDR1-like"/>
</dbReference>
<evidence type="ECO:0000256" key="3">
    <source>
        <dbReference type="ARBA" id="ARBA00022989"/>
    </source>
</evidence>
<dbReference type="PANTHER" id="PTHR31415:SF3">
    <property type="entry name" value="LATE EMBRYOGENESIS ABUNDANT (LEA) HYDROXYPROLINE-RICH GLYCOPROTEIN FAMILY"/>
    <property type="match status" value="1"/>
</dbReference>
<feature type="transmembrane region" description="Helical" evidence="5">
    <location>
        <begin position="45"/>
        <end position="68"/>
    </location>
</feature>
<protein>
    <recommendedName>
        <fullName evidence="6">Late embryogenesis abundant protein LEA-2 subgroup domain-containing protein</fullName>
    </recommendedName>
</protein>
<gene>
    <name evidence="7" type="ORF">ACH5RR_014888</name>
</gene>
<dbReference type="PANTHER" id="PTHR31415">
    <property type="entry name" value="OS05G0367900 PROTEIN"/>
    <property type="match status" value="1"/>
</dbReference>
<evidence type="ECO:0000256" key="4">
    <source>
        <dbReference type="ARBA" id="ARBA00023136"/>
    </source>
</evidence>
<evidence type="ECO:0000313" key="7">
    <source>
        <dbReference type="EMBL" id="KAL3522054.1"/>
    </source>
</evidence>
<feature type="domain" description="Late embryogenesis abundant protein LEA-2 subgroup" evidence="6">
    <location>
        <begin position="100"/>
        <end position="201"/>
    </location>
</feature>
<evidence type="ECO:0000256" key="1">
    <source>
        <dbReference type="ARBA" id="ARBA00004167"/>
    </source>
</evidence>
<keyword evidence="3 5" id="KW-1133">Transmembrane helix</keyword>
<keyword evidence="8" id="KW-1185">Reference proteome</keyword>
<proteinExistence type="predicted"/>
<accession>A0ABD2ZRJ8</accession>
<dbReference type="Proteomes" id="UP001630127">
    <property type="component" value="Unassembled WGS sequence"/>
</dbReference>
<reference evidence="7 8" key="1">
    <citation type="submission" date="2024-11" db="EMBL/GenBank/DDBJ databases">
        <title>A near-complete genome assembly of Cinchona calisaya.</title>
        <authorList>
            <person name="Lian D.C."/>
            <person name="Zhao X.W."/>
            <person name="Wei L."/>
        </authorList>
    </citation>
    <scope>NUCLEOTIDE SEQUENCE [LARGE SCALE GENOMIC DNA]</scope>
    <source>
        <tissue evidence="7">Nenye</tissue>
    </source>
</reference>
<dbReference type="AlphaFoldDB" id="A0ABD2ZRJ8"/>
<evidence type="ECO:0000313" key="8">
    <source>
        <dbReference type="Proteomes" id="UP001630127"/>
    </source>
</evidence>
<dbReference type="GO" id="GO:0016020">
    <property type="term" value="C:membrane"/>
    <property type="evidence" value="ECO:0007669"/>
    <property type="project" value="UniProtKB-SubCell"/>
</dbReference>
<name>A0ABD2ZRJ8_9GENT</name>
<dbReference type="EMBL" id="JBJUIK010000007">
    <property type="protein sequence ID" value="KAL3522054.1"/>
    <property type="molecule type" value="Genomic_DNA"/>
</dbReference>
<organism evidence="7 8">
    <name type="scientific">Cinchona calisaya</name>
    <dbReference type="NCBI Taxonomy" id="153742"/>
    <lineage>
        <taxon>Eukaryota</taxon>
        <taxon>Viridiplantae</taxon>
        <taxon>Streptophyta</taxon>
        <taxon>Embryophyta</taxon>
        <taxon>Tracheophyta</taxon>
        <taxon>Spermatophyta</taxon>
        <taxon>Magnoliopsida</taxon>
        <taxon>eudicotyledons</taxon>
        <taxon>Gunneridae</taxon>
        <taxon>Pentapetalae</taxon>
        <taxon>asterids</taxon>
        <taxon>lamiids</taxon>
        <taxon>Gentianales</taxon>
        <taxon>Rubiaceae</taxon>
        <taxon>Cinchonoideae</taxon>
        <taxon>Cinchoneae</taxon>
        <taxon>Cinchona</taxon>
    </lineage>
</organism>
<keyword evidence="2 5" id="KW-0812">Transmembrane</keyword>
<dbReference type="Pfam" id="PF03168">
    <property type="entry name" value="LEA_2"/>
    <property type="match status" value="1"/>
</dbReference>